<keyword evidence="20" id="KW-1185">Reference proteome</keyword>
<evidence type="ECO:0000256" key="3">
    <source>
        <dbReference type="ARBA" id="ARBA00004496"/>
    </source>
</evidence>
<dbReference type="GO" id="GO:0061630">
    <property type="term" value="F:ubiquitin protein ligase activity"/>
    <property type="evidence" value="ECO:0007669"/>
    <property type="project" value="UniProtKB-EC"/>
</dbReference>
<dbReference type="InterPro" id="IPR001202">
    <property type="entry name" value="WW_dom"/>
</dbReference>
<keyword evidence="11" id="KW-0472">Membrane</keyword>
<dbReference type="FunFam" id="2.20.70.10:FF:000014">
    <property type="entry name" value="E3 ubiquitin-protein ligase SMURF1"/>
    <property type="match status" value="1"/>
</dbReference>
<comment type="caution">
    <text evidence="19">The sequence shown here is derived from an EMBL/GenBank/DDBJ whole genome shotgun (WGS) entry which is preliminary data.</text>
</comment>
<dbReference type="GO" id="GO:0007398">
    <property type="term" value="P:ectoderm development"/>
    <property type="evidence" value="ECO:0007669"/>
    <property type="project" value="UniProtKB-ARBA"/>
</dbReference>
<dbReference type="FunFam" id="3.30.2410.10:FF:000014">
    <property type="entry name" value="E3 ubiquitin-protein ligase SMURF1"/>
    <property type="match status" value="1"/>
</dbReference>
<keyword evidence="5" id="KW-1003">Cell membrane</keyword>
<keyword evidence="7 12" id="KW-0808">Transferase</keyword>
<dbReference type="EC" id="2.3.2.26" evidence="12"/>
<evidence type="ECO:0000256" key="8">
    <source>
        <dbReference type="ARBA" id="ARBA00022737"/>
    </source>
</evidence>
<dbReference type="EMBL" id="CAXITT010000018">
    <property type="protein sequence ID" value="CAL1527475.1"/>
    <property type="molecule type" value="Genomic_DNA"/>
</dbReference>
<dbReference type="Pfam" id="PF00168">
    <property type="entry name" value="C2"/>
    <property type="match status" value="1"/>
</dbReference>
<dbReference type="PROSITE" id="PS50020">
    <property type="entry name" value="WW_DOMAIN_2"/>
    <property type="match status" value="3"/>
</dbReference>
<dbReference type="Gene3D" id="3.90.1750.10">
    <property type="entry name" value="Hect, E3 ligase catalytic domains"/>
    <property type="match status" value="1"/>
</dbReference>
<gene>
    <name evidence="19" type="ORF">GSLYS_00001652001</name>
</gene>
<dbReference type="AlphaFoldDB" id="A0AAV2H1C8"/>
<comment type="catalytic activity">
    <reaction evidence="1 12">
        <text>S-ubiquitinyl-[E2 ubiquitin-conjugating enzyme]-L-cysteine + [acceptor protein]-L-lysine = [E2 ubiquitin-conjugating enzyme]-L-cysteine + N(6)-ubiquitinyl-[acceptor protein]-L-lysine.</text>
        <dbReference type="EC" id="2.3.2.26"/>
    </reaction>
</comment>
<dbReference type="FunFam" id="3.90.1750.10:FF:000007">
    <property type="entry name" value="E3 ubiquitin-protein ligase SMURF2"/>
    <property type="match status" value="1"/>
</dbReference>
<dbReference type="PROSITE" id="PS50004">
    <property type="entry name" value="C2"/>
    <property type="match status" value="1"/>
</dbReference>
<sequence>MASEGPRRHGHMKIRLTVLCAKNIAKKDFFRLPDPFAKISVDGSGQCHSTDVCKNTLDPKWNQHYDLFVGHTDSITISLWNHKKVHKKQGAGFLGCVRIMSNAIHQLKDTGFQRLDLQRQNSEDTDAVRGQIVISLISRDRGTGGTGAQGQDSSPNSAAIPYDPNELPEGWEERRTTNGRVHYVNHVTRTTQWERPTRPAAETARPMSMVGTPRNGGDNIPSPASSASLSSNRGTGHMSSHSSSTSLTTRDTSVSSSSGVTNGTSGSQGGGGGSSNTNSDTTTSTATHQFVRRRSTRHRNYMSRAQLHDAVELPDGYEQRTTQQGQVYFLHTRTGVSTWHDPRVPRQVELREEDLGPMPEGWEVRRTTSGRVYFVDHNNRTTQFTDPRLSQNLHLLQEKVKPPIPDKENEQPNLPKYKRDLVQKLKILKQELTSLQPQAGHCRLEVSREEVFEDSYRHVMKMRSKDLRKRLMVKFKGEEGLDYGGVAREWFYLLSHEMLNPYYGLFQYSRDDIYTLQINPDSGVNPEHLSYFHFVGRVIGMAIFHSHYLDGGFTMPFYKQLLGKPVTLDDLESVDPYLHRSLCWMLENNIENVLDHTFSVEHHSFGCMQEYELKPGGKEMKVTEENKREYVKLYVQWRFMRGIEAQFLSLQKGFNEIIPQHLLRPFDERELELMIGGLGKIDLDDWKKHTRLKHCTTETNIVRWFWRAVDNFDDEMRARLLQFVTGSSRVPLQGFKALQGSTGAAGPRLFTIHQVDICTDNLPKAHTCFNRLDIPPYENFEKFLSKLTCAVEETCGFAVE</sequence>
<evidence type="ECO:0000256" key="5">
    <source>
        <dbReference type="ARBA" id="ARBA00022475"/>
    </source>
</evidence>
<dbReference type="SUPFAM" id="SSF49562">
    <property type="entry name" value="C2 domain (Calcium/lipid-binding domain, CaLB)"/>
    <property type="match status" value="1"/>
</dbReference>
<evidence type="ECO:0000256" key="13">
    <source>
        <dbReference type="PIRSR" id="PIRSR001569-1"/>
    </source>
</evidence>
<dbReference type="SMART" id="SM00239">
    <property type="entry name" value="C2"/>
    <property type="match status" value="1"/>
</dbReference>
<evidence type="ECO:0000256" key="7">
    <source>
        <dbReference type="ARBA" id="ARBA00022679"/>
    </source>
</evidence>
<protein>
    <recommendedName>
        <fullName evidence="12">E3 ubiquitin-protein ligase</fullName>
        <ecNumber evidence="12">2.3.2.26</ecNumber>
    </recommendedName>
</protein>
<evidence type="ECO:0000259" key="18">
    <source>
        <dbReference type="PROSITE" id="PS50237"/>
    </source>
</evidence>
<dbReference type="FunFam" id="2.20.70.10:FF:000017">
    <property type="entry name" value="E3 ubiquitin-protein ligase"/>
    <property type="match status" value="1"/>
</dbReference>
<dbReference type="InterPro" id="IPR050409">
    <property type="entry name" value="E3_ubiq-protein_ligase"/>
</dbReference>
<accession>A0AAV2H1C8</accession>
<dbReference type="Gene3D" id="3.30.2160.10">
    <property type="entry name" value="Hect, E3 ligase catalytic domain"/>
    <property type="match status" value="1"/>
</dbReference>
<evidence type="ECO:0000259" key="17">
    <source>
        <dbReference type="PROSITE" id="PS50020"/>
    </source>
</evidence>
<feature type="region of interest" description="Disordered" evidence="15">
    <location>
        <begin position="139"/>
        <end position="176"/>
    </location>
</feature>
<comment type="pathway">
    <text evidence="4 12">Protein modification; protein ubiquitination.</text>
</comment>
<evidence type="ECO:0000256" key="1">
    <source>
        <dbReference type="ARBA" id="ARBA00000885"/>
    </source>
</evidence>
<dbReference type="InterPro" id="IPR035892">
    <property type="entry name" value="C2_domain_sf"/>
</dbReference>
<feature type="domain" description="HECT" evidence="18">
    <location>
        <begin position="463"/>
        <end position="800"/>
    </location>
</feature>
<dbReference type="SUPFAM" id="SSF56204">
    <property type="entry name" value="Hect, E3 ligase catalytic domain"/>
    <property type="match status" value="1"/>
</dbReference>
<dbReference type="InterPro" id="IPR024928">
    <property type="entry name" value="E3_ub_ligase_SMURF1"/>
</dbReference>
<evidence type="ECO:0000256" key="6">
    <source>
        <dbReference type="ARBA" id="ARBA00022490"/>
    </source>
</evidence>
<feature type="domain" description="WW" evidence="17">
    <location>
        <begin position="165"/>
        <end position="198"/>
    </location>
</feature>
<feature type="domain" description="WW" evidence="17">
    <location>
        <begin position="311"/>
        <end position="344"/>
    </location>
</feature>
<evidence type="ECO:0000256" key="4">
    <source>
        <dbReference type="ARBA" id="ARBA00004906"/>
    </source>
</evidence>
<dbReference type="PANTHER" id="PTHR11254">
    <property type="entry name" value="HECT DOMAIN UBIQUITIN-PROTEIN LIGASE"/>
    <property type="match status" value="1"/>
</dbReference>
<dbReference type="CDD" id="cd00078">
    <property type="entry name" value="HECTc"/>
    <property type="match status" value="1"/>
</dbReference>
<evidence type="ECO:0000313" key="20">
    <source>
        <dbReference type="Proteomes" id="UP001497497"/>
    </source>
</evidence>
<dbReference type="GO" id="GO:0030514">
    <property type="term" value="P:negative regulation of BMP signaling pathway"/>
    <property type="evidence" value="ECO:0007669"/>
    <property type="project" value="TreeGrafter"/>
</dbReference>
<proteinExistence type="predicted"/>
<dbReference type="Gene3D" id="3.30.2410.10">
    <property type="entry name" value="Hect, E3 ligase catalytic domain"/>
    <property type="match status" value="1"/>
</dbReference>
<dbReference type="InterPro" id="IPR036020">
    <property type="entry name" value="WW_dom_sf"/>
</dbReference>
<dbReference type="Gene3D" id="2.20.70.10">
    <property type="match status" value="2"/>
</dbReference>
<dbReference type="GO" id="GO:0016567">
    <property type="term" value="P:protein ubiquitination"/>
    <property type="evidence" value="ECO:0007669"/>
    <property type="project" value="TreeGrafter"/>
</dbReference>
<reference evidence="19 20" key="1">
    <citation type="submission" date="2024-04" db="EMBL/GenBank/DDBJ databases">
        <authorList>
            <consortium name="Genoscope - CEA"/>
            <person name="William W."/>
        </authorList>
    </citation>
    <scope>NUCLEOTIDE SEQUENCE [LARGE SCALE GENOMIC DNA]</scope>
</reference>
<dbReference type="GO" id="GO:0030154">
    <property type="term" value="P:cell differentiation"/>
    <property type="evidence" value="ECO:0007669"/>
    <property type="project" value="UniProtKB-KW"/>
</dbReference>
<dbReference type="FunFam" id="2.60.40.150:FF:000024">
    <property type="entry name" value="E3 ubiquitin-protein ligase"/>
    <property type="match status" value="1"/>
</dbReference>
<keyword evidence="8" id="KW-0677">Repeat</keyword>
<dbReference type="PIRSF" id="PIRSF001569">
    <property type="entry name" value="E3_ub_ligase_SMURF1"/>
    <property type="match status" value="1"/>
</dbReference>
<dbReference type="PROSITE" id="PS01159">
    <property type="entry name" value="WW_DOMAIN_1"/>
    <property type="match status" value="1"/>
</dbReference>
<evidence type="ECO:0000256" key="12">
    <source>
        <dbReference type="PIRNR" id="PIRNR001569"/>
    </source>
</evidence>
<feature type="domain" description="WW" evidence="17">
    <location>
        <begin position="356"/>
        <end position="389"/>
    </location>
</feature>
<dbReference type="GO" id="GO:0005886">
    <property type="term" value="C:plasma membrane"/>
    <property type="evidence" value="ECO:0007669"/>
    <property type="project" value="UniProtKB-SubCell"/>
</dbReference>
<feature type="compositionally biased region" description="Low complexity" evidence="15">
    <location>
        <begin position="275"/>
        <end position="287"/>
    </location>
</feature>
<dbReference type="FunFam" id="2.20.70.10:FF:000044">
    <property type="entry name" value="E3 ubiquitin-protein ligase SMURF2"/>
    <property type="match status" value="1"/>
</dbReference>
<dbReference type="SUPFAM" id="SSF51045">
    <property type="entry name" value="WW domain"/>
    <property type="match status" value="3"/>
</dbReference>
<comment type="subcellular location">
    <subcellularLocation>
        <location evidence="2">Cell membrane</location>
        <topology evidence="2">Peripheral membrane protein</topology>
        <orientation evidence="2">Cytoplasmic side</orientation>
    </subcellularLocation>
    <subcellularLocation>
        <location evidence="3">Cytoplasm</location>
    </subcellularLocation>
</comment>
<evidence type="ECO:0000256" key="15">
    <source>
        <dbReference type="SAM" id="MobiDB-lite"/>
    </source>
</evidence>
<dbReference type="Gene3D" id="2.60.40.150">
    <property type="entry name" value="C2 domain"/>
    <property type="match status" value="1"/>
</dbReference>
<keyword evidence="6" id="KW-0963">Cytoplasm</keyword>
<evidence type="ECO:0000256" key="14">
    <source>
        <dbReference type="PROSITE-ProRule" id="PRU00104"/>
    </source>
</evidence>
<name>A0AAV2H1C8_LYMST</name>
<keyword evidence="10 12" id="KW-0833">Ubl conjugation pathway</keyword>
<feature type="active site" description="Glycyl thioester intermediate" evidence="13 14">
    <location>
        <position position="768"/>
    </location>
</feature>
<dbReference type="SMART" id="SM00456">
    <property type="entry name" value="WW"/>
    <property type="match status" value="3"/>
</dbReference>
<feature type="domain" description="C2" evidence="16">
    <location>
        <begin position="1"/>
        <end position="117"/>
    </location>
</feature>
<dbReference type="Proteomes" id="UP001497497">
    <property type="component" value="Unassembled WGS sequence"/>
</dbReference>
<dbReference type="Pfam" id="PF00632">
    <property type="entry name" value="HECT"/>
    <property type="match status" value="1"/>
</dbReference>
<organism evidence="19 20">
    <name type="scientific">Lymnaea stagnalis</name>
    <name type="common">Great pond snail</name>
    <name type="synonym">Helix stagnalis</name>
    <dbReference type="NCBI Taxonomy" id="6523"/>
    <lineage>
        <taxon>Eukaryota</taxon>
        <taxon>Metazoa</taxon>
        <taxon>Spiralia</taxon>
        <taxon>Lophotrochozoa</taxon>
        <taxon>Mollusca</taxon>
        <taxon>Gastropoda</taxon>
        <taxon>Heterobranchia</taxon>
        <taxon>Euthyneura</taxon>
        <taxon>Panpulmonata</taxon>
        <taxon>Hygrophila</taxon>
        <taxon>Lymnaeoidea</taxon>
        <taxon>Lymnaeidae</taxon>
        <taxon>Lymnaea</taxon>
    </lineage>
</organism>
<dbReference type="InterPro" id="IPR000008">
    <property type="entry name" value="C2_dom"/>
</dbReference>
<evidence type="ECO:0000313" key="19">
    <source>
        <dbReference type="EMBL" id="CAL1527475.1"/>
    </source>
</evidence>
<dbReference type="GO" id="GO:0043161">
    <property type="term" value="P:proteasome-mediated ubiquitin-dependent protein catabolic process"/>
    <property type="evidence" value="ECO:0007669"/>
    <property type="project" value="TreeGrafter"/>
</dbReference>
<dbReference type="CDD" id="cd08382">
    <property type="entry name" value="C2_Smurf-like"/>
    <property type="match status" value="1"/>
</dbReference>
<dbReference type="FunFam" id="3.30.2160.10:FF:000001">
    <property type="entry name" value="E3 ubiquitin-protein ligase NEDD4-like"/>
    <property type="match status" value="1"/>
</dbReference>
<evidence type="ECO:0000256" key="10">
    <source>
        <dbReference type="ARBA" id="ARBA00022786"/>
    </source>
</evidence>
<dbReference type="PANTHER" id="PTHR11254:SF395">
    <property type="entry name" value="E3 UBIQUITIN-PROTEIN LIGASE SMURF1"/>
    <property type="match status" value="1"/>
</dbReference>
<dbReference type="InterPro" id="IPR000569">
    <property type="entry name" value="HECT_dom"/>
</dbReference>
<evidence type="ECO:0000256" key="2">
    <source>
        <dbReference type="ARBA" id="ARBA00004413"/>
    </source>
</evidence>
<evidence type="ECO:0000256" key="11">
    <source>
        <dbReference type="ARBA" id="ARBA00023136"/>
    </source>
</evidence>
<dbReference type="Pfam" id="PF00397">
    <property type="entry name" value="WW"/>
    <property type="match status" value="3"/>
</dbReference>
<dbReference type="GO" id="GO:0005737">
    <property type="term" value="C:cytoplasm"/>
    <property type="evidence" value="ECO:0007669"/>
    <property type="project" value="UniProtKB-SubCell"/>
</dbReference>
<dbReference type="PROSITE" id="PS50237">
    <property type="entry name" value="HECT"/>
    <property type="match status" value="1"/>
</dbReference>
<dbReference type="CDD" id="cd00201">
    <property type="entry name" value="WW"/>
    <property type="match status" value="3"/>
</dbReference>
<dbReference type="InterPro" id="IPR035983">
    <property type="entry name" value="Hect_E3_ubiquitin_ligase"/>
</dbReference>
<feature type="compositionally biased region" description="Low complexity" evidence="15">
    <location>
        <begin position="221"/>
        <end position="265"/>
    </location>
</feature>
<feature type="region of interest" description="Disordered" evidence="15">
    <location>
        <begin position="189"/>
        <end position="298"/>
    </location>
</feature>
<dbReference type="SMART" id="SM00119">
    <property type="entry name" value="HECTc"/>
    <property type="match status" value="1"/>
</dbReference>
<evidence type="ECO:0000259" key="16">
    <source>
        <dbReference type="PROSITE" id="PS50004"/>
    </source>
</evidence>
<keyword evidence="9" id="KW-0221">Differentiation</keyword>
<evidence type="ECO:0000256" key="9">
    <source>
        <dbReference type="ARBA" id="ARBA00022782"/>
    </source>
</evidence>